<feature type="compositionally biased region" description="Polar residues" evidence="1">
    <location>
        <begin position="68"/>
        <end position="77"/>
    </location>
</feature>
<organism evidence="2 3">
    <name type="scientific">Candidatus Scybalocola faecigallinarum</name>
    <dbReference type="NCBI Taxonomy" id="2840941"/>
    <lineage>
        <taxon>Bacteria</taxon>
        <taxon>Bacillati</taxon>
        <taxon>Bacillota</taxon>
        <taxon>Clostridia</taxon>
        <taxon>Lachnospirales</taxon>
        <taxon>Lachnospiraceae</taxon>
        <taxon>Lachnospiraceae incertae sedis</taxon>
        <taxon>Candidatus Scybalocola (ex Gilroy et al. 2021)</taxon>
    </lineage>
</organism>
<feature type="region of interest" description="Disordered" evidence="1">
    <location>
        <begin position="43"/>
        <end position="77"/>
    </location>
</feature>
<proteinExistence type="predicted"/>
<reference evidence="2" key="1">
    <citation type="submission" date="2020-10" db="EMBL/GenBank/DDBJ databases">
        <authorList>
            <person name="Gilroy R."/>
        </authorList>
    </citation>
    <scope>NUCLEOTIDE SEQUENCE</scope>
    <source>
        <strain evidence="2">CHK178-757</strain>
    </source>
</reference>
<gene>
    <name evidence="2" type="ORF">IAB46_07670</name>
</gene>
<evidence type="ECO:0000256" key="1">
    <source>
        <dbReference type="SAM" id="MobiDB-lite"/>
    </source>
</evidence>
<reference evidence="2" key="2">
    <citation type="journal article" date="2021" name="PeerJ">
        <title>Extensive microbial diversity within the chicken gut microbiome revealed by metagenomics and culture.</title>
        <authorList>
            <person name="Gilroy R."/>
            <person name="Ravi A."/>
            <person name="Getino M."/>
            <person name="Pursley I."/>
            <person name="Horton D.L."/>
            <person name="Alikhan N.F."/>
            <person name="Baker D."/>
            <person name="Gharbi K."/>
            <person name="Hall N."/>
            <person name="Watson M."/>
            <person name="Adriaenssens E.M."/>
            <person name="Foster-Nyarko E."/>
            <person name="Jarju S."/>
            <person name="Secka A."/>
            <person name="Antonio M."/>
            <person name="Oren A."/>
            <person name="Chaudhuri R.R."/>
            <person name="La Ragione R."/>
            <person name="Hildebrand F."/>
            <person name="Pallen M.J."/>
        </authorList>
    </citation>
    <scope>NUCLEOTIDE SEQUENCE</scope>
    <source>
        <strain evidence="2">CHK178-757</strain>
    </source>
</reference>
<feature type="region of interest" description="Disordered" evidence="1">
    <location>
        <begin position="122"/>
        <end position="166"/>
    </location>
</feature>
<accession>A0A9D1F4H1</accession>
<dbReference type="Proteomes" id="UP000823927">
    <property type="component" value="Unassembled WGS sequence"/>
</dbReference>
<protein>
    <submittedName>
        <fullName evidence="2">Stage III sporulation protein AG</fullName>
    </submittedName>
</protein>
<dbReference type="EMBL" id="DVIT01000027">
    <property type="protein sequence ID" value="HIS47420.1"/>
    <property type="molecule type" value="Genomic_DNA"/>
</dbReference>
<feature type="compositionally biased region" description="Polar residues" evidence="1">
    <location>
        <begin position="52"/>
        <end position="61"/>
    </location>
</feature>
<comment type="caution">
    <text evidence="2">The sequence shown here is derived from an EMBL/GenBank/DDBJ whole genome shotgun (WGS) entry which is preliminary data.</text>
</comment>
<sequence length="218" mass="22912">MSKWMEKLAESFKKDKKRFLLILALTGVLILVIAWPVSDGGSGESNAGFGQGSTSPNSAGSENGGSGTVSALNGGSPGSDQTLEEYVALLEERLTELLSNISGAGKVQVMITARATREKVVEKDVTQSSARVSESDSNGGTRVTDESSYSETSLYTGSTSGQGSGEPYVVKELVPEIEGVVVAAQGAEDEYVIDEITQAVSVLFDLPVHKIKVVKMES</sequence>
<evidence type="ECO:0000313" key="3">
    <source>
        <dbReference type="Proteomes" id="UP000823927"/>
    </source>
</evidence>
<name>A0A9D1F4H1_9FIRM</name>
<dbReference type="AlphaFoldDB" id="A0A9D1F4H1"/>
<feature type="compositionally biased region" description="Polar residues" evidence="1">
    <location>
        <begin position="126"/>
        <end position="161"/>
    </location>
</feature>
<evidence type="ECO:0000313" key="2">
    <source>
        <dbReference type="EMBL" id="HIS47420.1"/>
    </source>
</evidence>